<dbReference type="PANTHER" id="PTHR47197:SF3">
    <property type="entry name" value="DIHYDRO-HEME D1 DEHYDROGENASE"/>
    <property type="match status" value="1"/>
</dbReference>
<accession>A0A2V1JZE4</accession>
<organism evidence="1 2">
    <name type="scientific">Corticimicrobacter populi</name>
    <dbReference type="NCBI Taxonomy" id="2175229"/>
    <lineage>
        <taxon>Bacteria</taxon>
        <taxon>Pseudomonadati</taxon>
        <taxon>Pseudomonadota</taxon>
        <taxon>Betaproteobacteria</taxon>
        <taxon>Burkholderiales</taxon>
        <taxon>Alcaligenaceae</taxon>
        <taxon>Corticimicrobacter</taxon>
    </lineage>
</organism>
<dbReference type="AlphaFoldDB" id="A0A2V1JZE4"/>
<dbReference type="Proteomes" id="UP000245212">
    <property type="component" value="Unassembled WGS sequence"/>
</dbReference>
<dbReference type="SUPFAM" id="SSF51004">
    <property type="entry name" value="C-terminal (heme d1) domain of cytochrome cd1-nitrite reductase"/>
    <property type="match status" value="1"/>
</dbReference>
<sequence length="342" mass="37246">MARPVGVGLYELAYSPTHQSLYVAVSGGFDEQAPPARVARLDPETLQEQSGLLLPYKVFGLALDEGQGRLYAGYSLEGRISVIDVQRWGRLADIEVSPKPPGAPRAEHDLRALVLDTAARRLYVPGLSAEGSVLFVIGLDSLRVEARLDGLGFYPTGLALDAEGGRLFVSNMGGEILQIDTQALRITQRWRIGGLEQPVGLAYDAARNRLYVADQGMASIRDWQARVLPGFVSRHDGNRILALDASDGRVLAEVPTQANPLALHVESSQGRVYVTERGAGSVAVFDADTLERLQDWHTGDLPNSLAVDGEHGRLWVSLKQPREAGRLAMEQVACLMVRHPDR</sequence>
<evidence type="ECO:0000313" key="2">
    <source>
        <dbReference type="Proteomes" id="UP000245212"/>
    </source>
</evidence>
<name>A0A2V1JZE4_9BURK</name>
<dbReference type="InterPro" id="IPR011048">
    <property type="entry name" value="Haem_d1_sf"/>
</dbReference>
<proteinExistence type="predicted"/>
<dbReference type="RefSeq" id="WP_109062713.1">
    <property type="nucleotide sequence ID" value="NZ_QETA01000006.1"/>
</dbReference>
<dbReference type="EMBL" id="QETA01000006">
    <property type="protein sequence ID" value="PWF21897.1"/>
    <property type="molecule type" value="Genomic_DNA"/>
</dbReference>
<reference evidence="2" key="1">
    <citation type="submission" date="2018-05" db="EMBL/GenBank/DDBJ databases">
        <authorList>
            <person name="Li Y."/>
        </authorList>
    </citation>
    <scope>NUCLEOTIDE SEQUENCE [LARGE SCALE GENOMIC DNA]</scope>
    <source>
        <strain evidence="2">3d-2-2</strain>
    </source>
</reference>
<keyword evidence="2" id="KW-1185">Reference proteome</keyword>
<dbReference type="Gene3D" id="2.130.10.10">
    <property type="entry name" value="YVTN repeat-like/Quinoprotein amine dehydrogenase"/>
    <property type="match status" value="1"/>
</dbReference>
<dbReference type="InterPro" id="IPR051200">
    <property type="entry name" value="Host-pathogen_enzymatic-act"/>
</dbReference>
<dbReference type="PANTHER" id="PTHR47197">
    <property type="entry name" value="PROTEIN NIRF"/>
    <property type="match status" value="1"/>
</dbReference>
<evidence type="ECO:0000313" key="1">
    <source>
        <dbReference type="EMBL" id="PWF21897.1"/>
    </source>
</evidence>
<dbReference type="InterPro" id="IPR015943">
    <property type="entry name" value="WD40/YVTN_repeat-like_dom_sf"/>
</dbReference>
<comment type="caution">
    <text evidence="1">The sequence shown here is derived from an EMBL/GenBank/DDBJ whole genome shotgun (WGS) entry which is preliminary data.</text>
</comment>
<protein>
    <submittedName>
        <fullName evidence="1">Transcriptional initiation protein Tat</fullName>
    </submittedName>
</protein>
<gene>
    <name evidence="1" type="ORF">DD235_14000</name>
</gene>